<comment type="caution">
    <text evidence="1">The sequence shown here is derived from an EMBL/GenBank/DDBJ whole genome shotgun (WGS) entry which is preliminary data.</text>
</comment>
<reference evidence="1 2" key="1">
    <citation type="journal article" date="2017" name="Nat. Microbiol.">
        <title>Natural product diversity associated with the nematode symbionts Photorhabdus and Xenorhabdus.</title>
        <authorList>
            <person name="Tobias N.J."/>
            <person name="Wolff H."/>
            <person name="Djahanschiri B."/>
            <person name="Grundmann F."/>
            <person name="Kronenwerth M."/>
            <person name="Shi Y.M."/>
            <person name="Simonyi S."/>
            <person name="Grun P."/>
            <person name="Shapiro-Ilan D."/>
            <person name="Pidot S.J."/>
            <person name="Stinear T.P."/>
            <person name="Ebersberger I."/>
            <person name="Bode H.B."/>
        </authorList>
    </citation>
    <scope>NUCLEOTIDE SEQUENCE [LARGE SCALE GENOMIC DNA]</scope>
    <source>
        <strain evidence="1 2">DSM 17902</strain>
    </source>
</reference>
<evidence type="ECO:0000313" key="2">
    <source>
        <dbReference type="Proteomes" id="UP000221980"/>
    </source>
</evidence>
<protein>
    <submittedName>
        <fullName evidence="1">Uncharacterized protein</fullName>
    </submittedName>
</protein>
<dbReference type="Proteomes" id="UP000221980">
    <property type="component" value="Unassembled WGS sequence"/>
</dbReference>
<dbReference type="EMBL" id="NITZ01000002">
    <property type="protein sequence ID" value="PHM50359.1"/>
    <property type="molecule type" value="Genomic_DNA"/>
</dbReference>
<gene>
    <name evidence="1" type="ORF">Xmir_00538</name>
</gene>
<accession>A0A2D0JVH0</accession>
<organism evidence="1 2">
    <name type="scientific">Xenorhabdus miraniensis</name>
    <dbReference type="NCBI Taxonomy" id="351674"/>
    <lineage>
        <taxon>Bacteria</taxon>
        <taxon>Pseudomonadati</taxon>
        <taxon>Pseudomonadota</taxon>
        <taxon>Gammaproteobacteria</taxon>
        <taxon>Enterobacterales</taxon>
        <taxon>Morganellaceae</taxon>
        <taxon>Xenorhabdus</taxon>
    </lineage>
</organism>
<sequence length="62" mass="7413">MDGREDTVGYYKKLRVPKHPKLFAFNRSHVMCRQEIKLLCYDLRDDDRFQSNDAYADELTAE</sequence>
<proteinExistence type="predicted"/>
<name>A0A2D0JVH0_9GAMM</name>
<evidence type="ECO:0000313" key="1">
    <source>
        <dbReference type="EMBL" id="PHM50359.1"/>
    </source>
</evidence>
<keyword evidence="2" id="KW-1185">Reference proteome</keyword>
<dbReference type="AlphaFoldDB" id="A0A2D0JVH0"/>